<dbReference type="GO" id="GO:0000287">
    <property type="term" value="F:magnesium ion binding"/>
    <property type="evidence" value="ECO:0007669"/>
    <property type="project" value="TreeGrafter"/>
</dbReference>
<evidence type="ECO:0000256" key="5">
    <source>
        <dbReference type="ARBA" id="ARBA00022605"/>
    </source>
</evidence>
<dbReference type="EC" id="3.1.3.3" evidence="4"/>
<dbReference type="Proteomes" id="UP000184389">
    <property type="component" value="Unassembled WGS sequence"/>
</dbReference>
<dbReference type="Gene3D" id="1.20.1440.100">
    <property type="entry name" value="SG protein - dephosphorylation function"/>
    <property type="match status" value="1"/>
</dbReference>
<evidence type="ECO:0000256" key="7">
    <source>
        <dbReference type="ARBA" id="ARBA00022801"/>
    </source>
</evidence>
<dbReference type="PANTHER" id="PTHR43344:SF2">
    <property type="entry name" value="PHOSPHOSERINE PHOSPHATASE"/>
    <property type="match status" value="1"/>
</dbReference>
<dbReference type="GO" id="GO:0005737">
    <property type="term" value="C:cytoplasm"/>
    <property type="evidence" value="ECO:0007669"/>
    <property type="project" value="TreeGrafter"/>
</dbReference>
<evidence type="ECO:0000256" key="1">
    <source>
        <dbReference type="ARBA" id="ARBA00001946"/>
    </source>
</evidence>
<evidence type="ECO:0000256" key="9">
    <source>
        <dbReference type="ARBA" id="ARBA00023299"/>
    </source>
</evidence>
<protein>
    <recommendedName>
        <fullName evidence="4">phosphoserine phosphatase</fullName>
        <ecNumber evidence="4">3.1.3.3</ecNumber>
    </recommendedName>
</protein>
<evidence type="ECO:0000256" key="10">
    <source>
        <dbReference type="ARBA" id="ARBA00048138"/>
    </source>
</evidence>
<dbReference type="OrthoDB" id="9794212at2"/>
<comment type="cofactor">
    <cofactor evidence="1">
        <name>Mg(2+)</name>
        <dbReference type="ChEBI" id="CHEBI:18420"/>
    </cofactor>
</comment>
<evidence type="ECO:0000313" key="13">
    <source>
        <dbReference type="Proteomes" id="UP000184389"/>
    </source>
</evidence>
<dbReference type="SUPFAM" id="SSF56784">
    <property type="entry name" value="HAD-like"/>
    <property type="match status" value="1"/>
</dbReference>
<dbReference type="RefSeq" id="WP_072744116.1">
    <property type="nucleotide sequence ID" value="NZ_FQXR01000005.1"/>
</dbReference>
<dbReference type="GO" id="GO:0036424">
    <property type="term" value="F:L-phosphoserine phosphatase activity"/>
    <property type="evidence" value="ECO:0007669"/>
    <property type="project" value="TreeGrafter"/>
</dbReference>
<accession>A0A1M5WMT6</accession>
<dbReference type="NCBIfam" id="TIGR01490">
    <property type="entry name" value="HAD-SF-IB-hyp1"/>
    <property type="match status" value="1"/>
</dbReference>
<evidence type="ECO:0000256" key="11">
    <source>
        <dbReference type="ARBA" id="ARBA00048523"/>
    </source>
</evidence>
<dbReference type="GO" id="GO:0006564">
    <property type="term" value="P:L-serine biosynthetic process"/>
    <property type="evidence" value="ECO:0007669"/>
    <property type="project" value="UniProtKB-KW"/>
</dbReference>
<gene>
    <name evidence="12" type="ORF">SAMN02745180_01313</name>
</gene>
<dbReference type="InterPro" id="IPR036412">
    <property type="entry name" value="HAD-like_sf"/>
</dbReference>
<dbReference type="PANTHER" id="PTHR43344">
    <property type="entry name" value="PHOSPHOSERINE PHOSPHATASE"/>
    <property type="match status" value="1"/>
</dbReference>
<dbReference type="InterPro" id="IPR023214">
    <property type="entry name" value="HAD_sf"/>
</dbReference>
<dbReference type="InterPro" id="IPR050582">
    <property type="entry name" value="HAD-like_SerB"/>
</dbReference>
<dbReference type="EMBL" id="FQXR01000005">
    <property type="protein sequence ID" value="SHH88798.1"/>
    <property type="molecule type" value="Genomic_DNA"/>
</dbReference>
<keyword evidence="6" id="KW-0479">Metal-binding</keyword>
<evidence type="ECO:0000256" key="2">
    <source>
        <dbReference type="ARBA" id="ARBA00005135"/>
    </source>
</evidence>
<dbReference type="NCBIfam" id="TIGR01488">
    <property type="entry name" value="HAD-SF-IB"/>
    <property type="match status" value="1"/>
</dbReference>
<reference evidence="12 13" key="1">
    <citation type="submission" date="2016-11" db="EMBL/GenBank/DDBJ databases">
        <authorList>
            <person name="Jaros S."/>
            <person name="Januszkiewicz K."/>
            <person name="Wedrychowicz H."/>
        </authorList>
    </citation>
    <scope>NUCLEOTIDE SEQUENCE [LARGE SCALE GENOMIC DNA]</scope>
    <source>
        <strain evidence="12 13">DSM 13106</strain>
    </source>
</reference>
<keyword evidence="8" id="KW-0460">Magnesium</keyword>
<evidence type="ECO:0000256" key="8">
    <source>
        <dbReference type="ARBA" id="ARBA00022842"/>
    </source>
</evidence>
<evidence type="ECO:0000256" key="6">
    <source>
        <dbReference type="ARBA" id="ARBA00022723"/>
    </source>
</evidence>
<dbReference type="Pfam" id="PF12710">
    <property type="entry name" value="HAD"/>
    <property type="match status" value="1"/>
</dbReference>
<keyword evidence="5" id="KW-0028">Amino-acid biosynthesis</keyword>
<evidence type="ECO:0000256" key="3">
    <source>
        <dbReference type="ARBA" id="ARBA00009184"/>
    </source>
</evidence>
<proteinExistence type="inferred from homology"/>
<dbReference type="InterPro" id="IPR006385">
    <property type="entry name" value="HAD_hydro_SerB1"/>
</dbReference>
<keyword evidence="7 12" id="KW-0378">Hydrolase</keyword>
<evidence type="ECO:0000256" key="4">
    <source>
        <dbReference type="ARBA" id="ARBA00012640"/>
    </source>
</evidence>
<organism evidence="12 13">
    <name type="scientific">Sporanaerobacter acetigenes DSM 13106</name>
    <dbReference type="NCBI Taxonomy" id="1123281"/>
    <lineage>
        <taxon>Bacteria</taxon>
        <taxon>Bacillati</taxon>
        <taxon>Bacillota</taxon>
        <taxon>Tissierellia</taxon>
        <taxon>Tissierellales</taxon>
        <taxon>Sporanaerobacteraceae</taxon>
        <taxon>Sporanaerobacter</taxon>
    </lineage>
</organism>
<comment type="similarity">
    <text evidence="3">Belongs to the HAD-like hydrolase superfamily. SerB family.</text>
</comment>
<comment type="catalytic activity">
    <reaction evidence="11">
        <text>O-phospho-D-serine + H2O = D-serine + phosphate</text>
        <dbReference type="Rhea" id="RHEA:24873"/>
        <dbReference type="ChEBI" id="CHEBI:15377"/>
        <dbReference type="ChEBI" id="CHEBI:35247"/>
        <dbReference type="ChEBI" id="CHEBI:43474"/>
        <dbReference type="ChEBI" id="CHEBI:58680"/>
        <dbReference type="EC" id="3.1.3.3"/>
    </reaction>
</comment>
<keyword evidence="9" id="KW-0718">Serine biosynthesis</keyword>
<keyword evidence="13" id="KW-1185">Reference proteome</keyword>
<evidence type="ECO:0000313" key="12">
    <source>
        <dbReference type="EMBL" id="SHH88798.1"/>
    </source>
</evidence>
<comment type="pathway">
    <text evidence="2">Amino-acid biosynthesis; L-serine biosynthesis; L-serine from 3-phospho-D-glycerate: step 3/3.</text>
</comment>
<dbReference type="STRING" id="1123281.SAMN02745180_01313"/>
<sequence length="243" mass="28863">MENVGAFFDIDGTLYRNSLMIQHFKKLIKYEVIDPAIWHNHVKHTYYEWEKRYGDFEDYLEELAEFYVRELKGVNKDYIDFIANQVIKINGDQVYKYTRSRIEWHKNSGHKVFFISGSPDFLVEKMAKKYGVTEYRGSEYIVDEENNFTGEIVRLWDSENKQRTIDEFVSRFDVDLNKSYSYGDTAGDLSMLKMVENPIAINPNKNLLKAIKEDEELYKKIDIIVERKDLIYKLSPDVEIIDI</sequence>
<dbReference type="Gene3D" id="3.40.50.1000">
    <property type="entry name" value="HAD superfamily/HAD-like"/>
    <property type="match status" value="1"/>
</dbReference>
<dbReference type="AlphaFoldDB" id="A0A1M5WMT6"/>
<name>A0A1M5WMT6_9FIRM</name>
<comment type="catalytic activity">
    <reaction evidence="10">
        <text>O-phospho-L-serine + H2O = L-serine + phosphate</text>
        <dbReference type="Rhea" id="RHEA:21208"/>
        <dbReference type="ChEBI" id="CHEBI:15377"/>
        <dbReference type="ChEBI" id="CHEBI:33384"/>
        <dbReference type="ChEBI" id="CHEBI:43474"/>
        <dbReference type="ChEBI" id="CHEBI:57524"/>
        <dbReference type="EC" id="3.1.3.3"/>
    </reaction>
</comment>